<dbReference type="AlphaFoldDB" id="A0A0A8ZQY3"/>
<reference evidence="1" key="2">
    <citation type="journal article" date="2015" name="Data Brief">
        <title>Shoot transcriptome of the giant reed, Arundo donax.</title>
        <authorList>
            <person name="Barrero R.A."/>
            <person name="Guerrero F.D."/>
            <person name="Moolhuijzen P."/>
            <person name="Goolsby J.A."/>
            <person name="Tidwell J."/>
            <person name="Bellgard S.E."/>
            <person name="Bellgard M.I."/>
        </authorList>
    </citation>
    <scope>NUCLEOTIDE SEQUENCE</scope>
    <source>
        <tissue evidence="1">Shoot tissue taken approximately 20 cm above the soil surface</tissue>
    </source>
</reference>
<proteinExistence type="predicted"/>
<sequence length="62" mass="7245">MLPQFNYWCLVLTWGTKYMSQQVRLSTGKAALKTKRMEKHETRLTPRLSSTSLGPYLQKNIL</sequence>
<accession>A0A0A8ZQY3</accession>
<organism evidence="1">
    <name type="scientific">Arundo donax</name>
    <name type="common">Giant reed</name>
    <name type="synonym">Donax arundinaceus</name>
    <dbReference type="NCBI Taxonomy" id="35708"/>
    <lineage>
        <taxon>Eukaryota</taxon>
        <taxon>Viridiplantae</taxon>
        <taxon>Streptophyta</taxon>
        <taxon>Embryophyta</taxon>
        <taxon>Tracheophyta</taxon>
        <taxon>Spermatophyta</taxon>
        <taxon>Magnoliopsida</taxon>
        <taxon>Liliopsida</taxon>
        <taxon>Poales</taxon>
        <taxon>Poaceae</taxon>
        <taxon>PACMAD clade</taxon>
        <taxon>Arundinoideae</taxon>
        <taxon>Arundineae</taxon>
        <taxon>Arundo</taxon>
    </lineage>
</organism>
<name>A0A0A8ZQY3_ARUDO</name>
<protein>
    <submittedName>
        <fullName evidence="1">Uncharacterized protein</fullName>
    </submittedName>
</protein>
<reference evidence="1" key="1">
    <citation type="submission" date="2014-09" db="EMBL/GenBank/DDBJ databases">
        <authorList>
            <person name="Magalhaes I.L.F."/>
            <person name="Oliveira U."/>
            <person name="Santos F.R."/>
            <person name="Vidigal T.H.D.A."/>
            <person name="Brescovit A.D."/>
            <person name="Santos A.J."/>
        </authorList>
    </citation>
    <scope>NUCLEOTIDE SEQUENCE</scope>
    <source>
        <tissue evidence="1">Shoot tissue taken approximately 20 cm above the soil surface</tissue>
    </source>
</reference>
<evidence type="ECO:0000313" key="1">
    <source>
        <dbReference type="EMBL" id="JAD41844.1"/>
    </source>
</evidence>
<dbReference type="EMBL" id="GBRH01256051">
    <property type="protein sequence ID" value="JAD41844.1"/>
    <property type="molecule type" value="Transcribed_RNA"/>
</dbReference>